<evidence type="ECO:0000256" key="7">
    <source>
        <dbReference type="SAM" id="SignalP"/>
    </source>
</evidence>
<evidence type="ECO:0000259" key="8">
    <source>
        <dbReference type="Pfam" id="PF13354"/>
    </source>
</evidence>
<dbReference type="EC" id="3.5.2.6" evidence="3 6"/>
<reference evidence="9 10" key="1">
    <citation type="submission" date="2019-06" db="EMBL/GenBank/DDBJ databases">
        <authorList>
            <person name="Rodrigo-Torres L."/>
            <person name="Arahal R. D."/>
            <person name="Lucena T."/>
        </authorList>
    </citation>
    <scope>NUCLEOTIDE SEQUENCE [LARGE SCALE GENOMIC DNA]</scope>
    <source>
        <strain evidence="9 10">SB0023/3</strain>
    </source>
</reference>
<dbReference type="InterPro" id="IPR045155">
    <property type="entry name" value="Beta-lactam_cat"/>
</dbReference>
<evidence type="ECO:0000256" key="6">
    <source>
        <dbReference type="RuleBase" id="RU361140"/>
    </source>
</evidence>
<dbReference type="NCBIfam" id="NF033103">
    <property type="entry name" value="bla_class_A"/>
    <property type="match status" value="1"/>
</dbReference>
<keyword evidence="4 6" id="KW-0378">Hydrolase</keyword>
<dbReference type="SUPFAM" id="SSF56601">
    <property type="entry name" value="beta-lactamase/transpeptidase-like"/>
    <property type="match status" value="1"/>
</dbReference>
<proteinExistence type="inferred from homology"/>
<dbReference type="Pfam" id="PF13354">
    <property type="entry name" value="Beta-lactamase2"/>
    <property type="match status" value="1"/>
</dbReference>
<name>A0A509EAV5_9HYPH</name>
<keyword evidence="5 6" id="KW-0046">Antibiotic resistance</keyword>
<evidence type="ECO:0000313" key="9">
    <source>
        <dbReference type="EMBL" id="VUD71290.1"/>
    </source>
</evidence>
<evidence type="ECO:0000256" key="1">
    <source>
        <dbReference type="ARBA" id="ARBA00001526"/>
    </source>
</evidence>
<evidence type="ECO:0000313" key="10">
    <source>
        <dbReference type="Proteomes" id="UP000410984"/>
    </source>
</evidence>
<accession>A0A509EAV5</accession>
<feature type="signal peptide" evidence="7">
    <location>
        <begin position="1"/>
        <end position="28"/>
    </location>
</feature>
<dbReference type="GO" id="GO:0030655">
    <property type="term" value="P:beta-lactam antibiotic catabolic process"/>
    <property type="evidence" value="ECO:0007669"/>
    <property type="project" value="InterPro"/>
</dbReference>
<feature type="domain" description="Beta-lactamase class A catalytic" evidence="8">
    <location>
        <begin position="48"/>
        <end position="267"/>
    </location>
</feature>
<keyword evidence="7" id="KW-0732">Signal</keyword>
<dbReference type="Proteomes" id="UP000410984">
    <property type="component" value="Unassembled WGS sequence"/>
</dbReference>
<dbReference type="InterPro" id="IPR006311">
    <property type="entry name" value="TAT_signal"/>
</dbReference>
<dbReference type="RefSeq" id="WP_142582728.1">
    <property type="nucleotide sequence ID" value="NZ_CABFPH010000020.1"/>
</dbReference>
<evidence type="ECO:0000256" key="2">
    <source>
        <dbReference type="ARBA" id="ARBA00009009"/>
    </source>
</evidence>
<dbReference type="InterPro" id="IPR012338">
    <property type="entry name" value="Beta-lactam/transpept-like"/>
</dbReference>
<dbReference type="PANTHER" id="PTHR35333">
    <property type="entry name" value="BETA-LACTAMASE"/>
    <property type="match status" value="1"/>
</dbReference>
<dbReference type="PROSITE" id="PS51318">
    <property type="entry name" value="TAT"/>
    <property type="match status" value="1"/>
</dbReference>
<dbReference type="InterPro" id="IPR000871">
    <property type="entry name" value="Beta-lactam_class-A"/>
</dbReference>
<dbReference type="GO" id="GO:0046677">
    <property type="term" value="P:response to antibiotic"/>
    <property type="evidence" value="ECO:0007669"/>
    <property type="project" value="UniProtKB-UniRule"/>
</dbReference>
<dbReference type="PROSITE" id="PS00146">
    <property type="entry name" value="BETA_LACTAMASE_A"/>
    <property type="match status" value="1"/>
</dbReference>
<protein>
    <recommendedName>
        <fullName evidence="3 6">Beta-lactamase</fullName>
        <ecNumber evidence="3 6">3.5.2.6</ecNumber>
    </recommendedName>
</protein>
<organism evidence="9 10">
    <name type="scientific">Methylobacterium symbioticum</name>
    <dbReference type="NCBI Taxonomy" id="2584084"/>
    <lineage>
        <taxon>Bacteria</taxon>
        <taxon>Pseudomonadati</taxon>
        <taxon>Pseudomonadota</taxon>
        <taxon>Alphaproteobacteria</taxon>
        <taxon>Hyphomicrobiales</taxon>
        <taxon>Methylobacteriaceae</taxon>
        <taxon>Methylobacterium</taxon>
    </lineage>
</organism>
<dbReference type="OrthoDB" id="9784149at2"/>
<comment type="similarity">
    <text evidence="2 6">Belongs to the class-A beta-lactamase family.</text>
</comment>
<evidence type="ECO:0000256" key="5">
    <source>
        <dbReference type="ARBA" id="ARBA00023251"/>
    </source>
</evidence>
<evidence type="ECO:0000256" key="4">
    <source>
        <dbReference type="ARBA" id="ARBA00022801"/>
    </source>
</evidence>
<feature type="chain" id="PRO_5021460788" description="Beta-lactamase" evidence="7">
    <location>
        <begin position="29"/>
        <end position="295"/>
    </location>
</feature>
<evidence type="ECO:0000256" key="3">
    <source>
        <dbReference type="ARBA" id="ARBA00012865"/>
    </source>
</evidence>
<dbReference type="AlphaFoldDB" id="A0A509EAV5"/>
<dbReference type="Gene3D" id="3.40.710.10">
    <property type="entry name" value="DD-peptidase/beta-lactamase superfamily"/>
    <property type="match status" value="1"/>
</dbReference>
<dbReference type="EMBL" id="CABFPH010000020">
    <property type="protein sequence ID" value="VUD71290.1"/>
    <property type="molecule type" value="Genomic_DNA"/>
</dbReference>
<dbReference type="PRINTS" id="PR00118">
    <property type="entry name" value="BLACTAMASEA"/>
</dbReference>
<dbReference type="GO" id="GO:0008800">
    <property type="term" value="F:beta-lactamase activity"/>
    <property type="evidence" value="ECO:0007669"/>
    <property type="project" value="UniProtKB-UniRule"/>
</dbReference>
<comment type="catalytic activity">
    <reaction evidence="1 6">
        <text>a beta-lactam + H2O = a substituted beta-amino acid</text>
        <dbReference type="Rhea" id="RHEA:20401"/>
        <dbReference type="ChEBI" id="CHEBI:15377"/>
        <dbReference type="ChEBI" id="CHEBI:35627"/>
        <dbReference type="ChEBI" id="CHEBI:140347"/>
        <dbReference type="EC" id="3.5.2.6"/>
    </reaction>
</comment>
<sequence length="295" mass="30688">MSDPTRRHLCRGLGAGLVAAAWPASAPAAEDPQARLVALAHGFGGRLGVAIRDTGSGRSLALAADERFPLCSTFKVLAAAALLARVEQGTETLARAMPYTAADLDSYAPVARRRLEAGEGPMPLGEACAAALVWSDNTAANLVLQALGGPEALTAWLRRIGDPVTRLDRWEPELNTAIPGDLRDTTTPAAMLATLERILLGPALAPESRARLAGWMMEARTGLKRLRAGIPPTWSVGDKTGSGANGTANVVAIVRPPGRAPLLAAVYITRSDAPDAVRDAIHAEIGRLVVALAAA</sequence>
<dbReference type="InterPro" id="IPR023650">
    <property type="entry name" value="Beta-lactam_class-A_AS"/>
</dbReference>
<dbReference type="PANTHER" id="PTHR35333:SF3">
    <property type="entry name" value="BETA-LACTAMASE-TYPE TRANSPEPTIDASE FOLD CONTAINING PROTEIN"/>
    <property type="match status" value="1"/>
</dbReference>
<keyword evidence="10" id="KW-1185">Reference proteome</keyword>
<gene>
    <name evidence="9" type="primary">blaP</name>
    <name evidence="9" type="ORF">MET9862_01868</name>
</gene>